<dbReference type="AlphaFoldDB" id="A0A0G4GHU3"/>
<dbReference type="GO" id="GO:0008168">
    <property type="term" value="F:methyltransferase activity"/>
    <property type="evidence" value="ECO:0007669"/>
    <property type="project" value="TreeGrafter"/>
</dbReference>
<accession>A0A0G4GHU3</accession>
<reference evidence="2" key="1">
    <citation type="submission" date="2014-11" db="EMBL/GenBank/DDBJ databases">
        <authorList>
            <person name="Otto D Thomas"/>
            <person name="Naeem Raeece"/>
        </authorList>
    </citation>
    <scope>NUCLEOTIDE SEQUENCE</scope>
</reference>
<dbReference type="InterPro" id="IPR025714">
    <property type="entry name" value="Methyltranfer_dom"/>
</dbReference>
<name>A0A0G4GHU3_9ALVE</name>
<dbReference type="Pfam" id="PF13847">
    <property type="entry name" value="Methyltransf_31"/>
    <property type="match status" value="1"/>
</dbReference>
<protein>
    <recommendedName>
        <fullName evidence="1">Methyltransferase domain-containing protein</fullName>
    </recommendedName>
</protein>
<evidence type="ECO:0000259" key="1">
    <source>
        <dbReference type="Pfam" id="PF13847"/>
    </source>
</evidence>
<gene>
    <name evidence="2" type="ORF">Cvel_4726</name>
</gene>
<dbReference type="CDD" id="cd02440">
    <property type="entry name" value="AdoMet_MTases"/>
    <property type="match status" value="1"/>
</dbReference>
<evidence type="ECO:0000313" key="2">
    <source>
        <dbReference type="EMBL" id="CEM29309.1"/>
    </source>
</evidence>
<proteinExistence type="predicted"/>
<sequence length="282" mass="30619">MQAANGFYTHGYAPVVTAHHGKRTAEKFAGHVVKILKRGDEVLDVGCGPGSITSGFCKYVGPKGRIVGVDSSESVLEEARARPEVVSGAAVVDFRKGDGTALDFPSNSFDVVHAHQVLQHVTTPVEILKEMRRVARGPGGVVAVREVDFGTWTWYPEDPVLDEYLKVYRAVCVHNGGQPCAGRRLPAWFREAGFSPEFLSVSSDAVTYFGAEECASLAETWARRVLESGIATKAVAYGLASQEDLQRFADAWRRWGAAPDAHVFYIDTCVTGRVEGSSERGK</sequence>
<dbReference type="EMBL" id="CDMZ01001226">
    <property type="protein sequence ID" value="CEM29309.1"/>
    <property type="molecule type" value="Genomic_DNA"/>
</dbReference>
<feature type="domain" description="Methyltransferase" evidence="1">
    <location>
        <begin position="37"/>
        <end position="148"/>
    </location>
</feature>
<dbReference type="Gene3D" id="3.40.50.150">
    <property type="entry name" value="Vaccinia Virus protein VP39"/>
    <property type="match status" value="1"/>
</dbReference>
<dbReference type="PANTHER" id="PTHR43591">
    <property type="entry name" value="METHYLTRANSFERASE"/>
    <property type="match status" value="1"/>
</dbReference>
<dbReference type="VEuPathDB" id="CryptoDB:Cvel_4726"/>
<organism evidence="2">
    <name type="scientific">Chromera velia CCMP2878</name>
    <dbReference type="NCBI Taxonomy" id="1169474"/>
    <lineage>
        <taxon>Eukaryota</taxon>
        <taxon>Sar</taxon>
        <taxon>Alveolata</taxon>
        <taxon>Colpodellida</taxon>
        <taxon>Chromeraceae</taxon>
        <taxon>Chromera</taxon>
    </lineage>
</organism>
<dbReference type="PANTHER" id="PTHR43591:SF24">
    <property type="entry name" value="2-METHOXY-6-POLYPRENYL-1,4-BENZOQUINOL METHYLASE, MITOCHONDRIAL"/>
    <property type="match status" value="1"/>
</dbReference>
<dbReference type="SUPFAM" id="SSF53335">
    <property type="entry name" value="S-adenosyl-L-methionine-dependent methyltransferases"/>
    <property type="match status" value="1"/>
</dbReference>
<dbReference type="InterPro" id="IPR029063">
    <property type="entry name" value="SAM-dependent_MTases_sf"/>
</dbReference>